<dbReference type="GO" id="GO:0008270">
    <property type="term" value="F:zinc ion binding"/>
    <property type="evidence" value="ECO:0007669"/>
    <property type="project" value="InterPro"/>
</dbReference>
<feature type="binding site" evidence="6">
    <location>
        <position position="38"/>
    </location>
    <ligand>
        <name>Zn(2+)</name>
        <dbReference type="ChEBI" id="CHEBI:29105"/>
    </ligand>
</feature>
<dbReference type="RefSeq" id="WP_113031554.1">
    <property type="nucleotide sequence ID" value="NZ_QMFB01000007.1"/>
</dbReference>
<evidence type="ECO:0000313" key="8">
    <source>
        <dbReference type="Proteomes" id="UP000250369"/>
    </source>
</evidence>
<evidence type="ECO:0000313" key="7">
    <source>
        <dbReference type="EMBL" id="RAV20696.1"/>
    </source>
</evidence>
<comment type="caution">
    <text evidence="7">The sequence shown here is derived from an EMBL/GenBank/DDBJ whole genome shotgun (WGS) entry which is preliminary data.</text>
</comment>
<dbReference type="EC" id="4.2.1.1" evidence="2"/>
<proteinExistence type="inferred from homology"/>
<dbReference type="InterPro" id="IPR036874">
    <property type="entry name" value="Carbonic_anhydrase_sf"/>
</dbReference>
<name>A0A329MN28_9BACL</name>
<keyword evidence="4 6" id="KW-0862">Zinc</keyword>
<protein>
    <recommendedName>
        <fullName evidence="2">carbonic anhydrase</fullName>
        <ecNumber evidence="2">4.2.1.1</ecNumber>
    </recommendedName>
</protein>
<comment type="cofactor">
    <cofactor evidence="6">
        <name>Zn(2+)</name>
        <dbReference type="ChEBI" id="CHEBI:29105"/>
    </cofactor>
    <text evidence="6">Binds 1 zinc ion per subunit.</text>
</comment>
<feature type="binding site" evidence="6">
    <location>
        <position position="99"/>
    </location>
    <ligand>
        <name>Zn(2+)</name>
        <dbReference type="ChEBI" id="CHEBI:29105"/>
    </ligand>
</feature>
<evidence type="ECO:0000256" key="3">
    <source>
        <dbReference type="ARBA" id="ARBA00022723"/>
    </source>
</evidence>
<dbReference type="PANTHER" id="PTHR43175:SF3">
    <property type="entry name" value="CARBON DISULFIDE HYDROLASE"/>
    <property type="match status" value="1"/>
</dbReference>
<sequence length="191" mass="21483">MSVISDIMQYNREFVGNKEYEEYLTDKYPDKKMAILTCMDTRLVELLPKALNLRNGDAKIIKNAGAILTQPFGSAMRSILIAIHEMGVQEVLVIGHYGCGMAALDSEKMVEKIKANGIPDLVLQTLERSGIRMERFLKGFDNVQDGVMQSVEIIRNHPLLPAFIPVHGFVMHPDTGELELISEGYEFTKPR</sequence>
<dbReference type="Gene3D" id="3.40.1050.10">
    <property type="entry name" value="Carbonic anhydrase"/>
    <property type="match status" value="1"/>
</dbReference>
<dbReference type="SMART" id="SM00947">
    <property type="entry name" value="Pro_CA"/>
    <property type="match status" value="1"/>
</dbReference>
<comment type="catalytic activity">
    <reaction evidence="5">
        <text>hydrogencarbonate + H(+) = CO2 + H2O</text>
        <dbReference type="Rhea" id="RHEA:10748"/>
        <dbReference type="ChEBI" id="CHEBI:15377"/>
        <dbReference type="ChEBI" id="CHEBI:15378"/>
        <dbReference type="ChEBI" id="CHEBI:16526"/>
        <dbReference type="ChEBI" id="CHEBI:17544"/>
        <dbReference type="EC" id="4.2.1.1"/>
    </reaction>
</comment>
<dbReference type="PANTHER" id="PTHR43175">
    <property type="entry name" value="CARBONIC ANHYDRASE"/>
    <property type="match status" value="1"/>
</dbReference>
<dbReference type="InterPro" id="IPR001765">
    <property type="entry name" value="Carbonic_anhydrase"/>
</dbReference>
<evidence type="ECO:0000256" key="2">
    <source>
        <dbReference type="ARBA" id="ARBA00012925"/>
    </source>
</evidence>
<dbReference type="Pfam" id="PF00484">
    <property type="entry name" value="Pro_CA"/>
    <property type="match status" value="1"/>
</dbReference>
<dbReference type="Proteomes" id="UP000250369">
    <property type="component" value="Unassembled WGS sequence"/>
</dbReference>
<evidence type="ECO:0000256" key="5">
    <source>
        <dbReference type="ARBA" id="ARBA00048348"/>
    </source>
</evidence>
<dbReference type="EMBL" id="QMFB01000007">
    <property type="protein sequence ID" value="RAV20696.1"/>
    <property type="molecule type" value="Genomic_DNA"/>
</dbReference>
<dbReference type="GO" id="GO:0004089">
    <property type="term" value="F:carbonate dehydratase activity"/>
    <property type="evidence" value="ECO:0007669"/>
    <property type="project" value="UniProtKB-EC"/>
</dbReference>
<feature type="binding site" evidence="6">
    <location>
        <position position="40"/>
    </location>
    <ligand>
        <name>Zn(2+)</name>
        <dbReference type="ChEBI" id="CHEBI:29105"/>
    </ligand>
</feature>
<evidence type="ECO:0000256" key="6">
    <source>
        <dbReference type="PIRSR" id="PIRSR601765-1"/>
    </source>
</evidence>
<dbReference type="OrthoDB" id="9792260at2"/>
<dbReference type="AlphaFoldDB" id="A0A329MN28"/>
<keyword evidence="3 6" id="KW-0479">Metal-binding</keyword>
<gene>
    <name evidence="7" type="ORF">DQG23_14395</name>
</gene>
<reference evidence="7 8" key="1">
    <citation type="journal article" date="2009" name="Int. J. Syst. Evol. Microbiol.">
        <title>Paenibacillus contaminans sp. nov., isolated from a contaminated laboratory plate.</title>
        <authorList>
            <person name="Chou J.H."/>
            <person name="Lee J.H."/>
            <person name="Lin M.C."/>
            <person name="Chang P.S."/>
            <person name="Arun A.B."/>
            <person name="Young C.C."/>
            <person name="Chen W.M."/>
        </authorList>
    </citation>
    <scope>NUCLEOTIDE SEQUENCE [LARGE SCALE GENOMIC DNA]</scope>
    <source>
        <strain evidence="7 8">CKOBP-6</strain>
    </source>
</reference>
<keyword evidence="8" id="KW-1185">Reference proteome</keyword>
<accession>A0A329MN28</accession>
<feature type="binding site" evidence="6">
    <location>
        <position position="96"/>
    </location>
    <ligand>
        <name>Zn(2+)</name>
        <dbReference type="ChEBI" id="CHEBI:29105"/>
    </ligand>
</feature>
<dbReference type="CDD" id="cd03379">
    <property type="entry name" value="beta_CA_cladeD"/>
    <property type="match status" value="1"/>
</dbReference>
<dbReference type="SUPFAM" id="SSF53056">
    <property type="entry name" value="beta-carbonic anhydrase, cab"/>
    <property type="match status" value="1"/>
</dbReference>
<organism evidence="7 8">
    <name type="scientific">Paenibacillus contaminans</name>
    <dbReference type="NCBI Taxonomy" id="450362"/>
    <lineage>
        <taxon>Bacteria</taxon>
        <taxon>Bacillati</taxon>
        <taxon>Bacillota</taxon>
        <taxon>Bacilli</taxon>
        <taxon>Bacillales</taxon>
        <taxon>Paenibacillaceae</taxon>
        <taxon>Paenibacillus</taxon>
    </lineage>
</organism>
<evidence type="ECO:0000256" key="4">
    <source>
        <dbReference type="ARBA" id="ARBA00022833"/>
    </source>
</evidence>
<evidence type="ECO:0000256" key="1">
    <source>
        <dbReference type="ARBA" id="ARBA00006217"/>
    </source>
</evidence>
<comment type="similarity">
    <text evidence="1">Belongs to the beta-class carbonic anhydrase family.</text>
</comment>